<dbReference type="InterPro" id="IPR027417">
    <property type="entry name" value="P-loop_NTPase"/>
</dbReference>
<evidence type="ECO:0000313" key="2">
    <source>
        <dbReference type="EMBL" id="RKS43230.1"/>
    </source>
</evidence>
<dbReference type="Proteomes" id="UP000326453">
    <property type="component" value="Plasmid pPAN2"/>
</dbReference>
<dbReference type="AlphaFoldDB" id="A0AAE6NVX9"/>
<organism evidence="1 4">
    <name type="scientific">Paracoccus pantotrophus</name>
    <name type="common">Thiosphaera pantotropha</name>
    <dbReference type="NCBI Taxonomy" id="82367"/>
    <lineage>
        <taxon>Bacteria</taxon>
        <taxon>Pseudomonadati</taxon>
        <taxon>Pseudomonadota</taxon>
        <taxon>Alphaproteobacteria</taxon>
        <taxon>Rhodobacterales</taxon>
        <taxon>Paracoccaceae</taxon>
        <taxon>Paracoccus</taxon>
    </lineage>
</organism>
<dbReference type="KEGG" id="ppan:ESD82_08115"/>
<dbReference type="GeneID" id="51370528"/>
<reference evidence="1 4" key="2">
    <citation type="submission" date="2019-01" db="EMBL/GenBank/DDBJ databases">
        <title>Complete Genome Sequence and Annotation of the Paracoccus pantotrophus type strain DSM 2944.</title>
        <authorList>
            <person name="Bockwoldt J.A."/>
            <person name="Zimmermann M."/>
            <person name="Tiso T."/>
            <person name="Blank L.M."/>
        </authorList>
    </citation>
    <scope>NUCLEOTIDE SEQUENCE [LARGE SCALE GENOMIC DNA]</scope>
    <source>
        <strain evidence="1 4">DSM 2944</strain>
        <plasmid evidence="1">pPAN2</plasmid>
        <plasmid evidence="4">ppan2</plasmid>
    </source>
</reference>
<protein>
    <recommendedName>
        <fullName evidence="5">Sulfotransferase family protein</fullName>
    </recommendedName>
</protein>
<evidence type="ECO:0000313" key="4">
    <source>
        <dbReference type="Proteomes" id="UP000326453"/>
    </source>
</evidence>
<accession>A0AAE6NVX9</accession>
<evidence type="ECO:0000313" key="1">
    <source>
        <dbReference type="EMBL" id="QFG36197.1"/>
    </source>
</evidence>
<dbReference type="SUPFAM" id="SSF52540">
    <property type="entry name" value="P-loop containing nucleoside triphosphate hydrolases"/>
    <property type="match status" value="1"/>
</dbReference>
<dbReference type="EMBL" id="RBLI01000003">
    <property type="protein sequence ID" value="RKS43230.1"/>
    <property type="molecule type" value="Genomic_DNA"/>
</dbReference>
<dbReference type="RefSeq" id="WP_147429378.1">
    <property type="nucleotide sequence ID" value="NZ_CP044425.1"/>
</dbReference>
<keyword evidence="1" id="KW-0614">Plasmid</keyword>
<evidence type="ECO:0008006" key="5">
    <source>
        <dbReference type="Google" id="ProtNLM"/>
    </source>
</evidence>
<dbReference type="Gene3D" id="3.40.50.300">
    <property type="entry name" value="P-loop containing nucleotide triphosphate hydrolases"/>
    <property type="match status" value="1"/>
</dbReference>
<sequence>MQTLYLHIGTHKTATTWLQHFLGRNIDLLNDYGFYYPTTGRVTQAQHRLGQAIFQRSAPAAPLDNVPIWKKLKRELSLTKHENIVMSSEEFEWVMHPKLIREYLPELRIHTIIYLRRQDDYLESLYGQQIRDFHPRLTKTIDRYIADTNLGFLDYRRLIERWESASDDLTIRIFDKKFLKNGDIGADFLSVLGIDSSAGFEAPTAAVIDHKASLSLEALEFVRHCNFLKLNAVSHDRLVDQVIKLDKIINASDGKDSRRLLPFDQRKDLIEKYEKGNRYIAQRYPSTGILPTLFLPVEDRKPTFIQSDEFNRFEVALKASRLVNILQ</sequence>
<keyword evidence="3" id="KW-1185">Reference proteome</keyword>
<proteinExistence type="predicted"/>
<geneLocation type="plasmid" evidence="4">
    <name>ppan2</name>
</geneLocation>
<dbReference type="Proteomes" id="UP000273626">
    <property type="component" value="Unassembled WGS sequence"/>
</dbReference>
<reference evidence="2 3" key="1">
    <citation type="submission" date="2018-10" db="EMBL/GenBank/DDBJ databases">
        <title>Genomic Encyclopedia of Archaeal and Bacterial Type Strains, Phase II (KMG-II): from individual species to whole genera.</title>
        <authorList>
            <person name="Goeker M."/>
        </authorList>
    </citation>
    <scope>NUCLEOTIDE SEQUENCE [LARGE SCALE GENOMIC DNA]</scope>
    <source>
        <strain evidence="3">ATCC 35512 / DSM 2944 / CIP 106514 / LMD 82.5 / NBRC 102493 / NCCB 82005 / GB17</strain>
        <strain evidence="2">DSM 2944</strain>
    </source>
</reference>
<gene>
    <name evidence="2" type="ORF">BDE18_4194</name>
    <name evidence="1" type="ORF">ESD82_08115</name>
</gene>
<evidence type="ECO:0000313" key="3">
    <source>
        <dbReference type="Proteomes" id="UP000273626"/>
    </source>
</evidence>
<dbReference type="EMBL" id="CP044425">
    <property type="protein sequence ID" value="QFG36197.1"/>
    <property type="molecule type" value="Genomic_DNA"/>
</dbReference>
<geneLocation type="plasmid" evidence="1">
    <name>pPAN2</name>
</geneLocation>
<name>A0AAE6NVX9_PARPN</name>